<dbReference type="OMA" id="CMLHKLT"/>
<accession>A0A0L0BN41</accession>
<dbReference type="FunFam" id="3.80.10.10:FF:000923">
    <property type="entry name" value="Flyers-cup, isoform F"/>
    <property type="match status" value="1"/>
</dbReference>
<comment type="caution">
    <text evidence="5">The sequence shown here is derived from an EMBL/GenBank/DDBJ whole genome shotgun (WGS) entry which is preliminary data.</text>
</comment>
<evidence type="ECO:0000256" key="1">
    <source>
        <dbReference type="ARBA" id="ARBA00022614"/>
    </source>
</evidence>
<gene>
    <name evidence="5" type="ORF">FF38_12561</name>
</gene>
<dbReference type="PRINTS" id="PR00019">
    <property type="entry name" value="LEURICHRPT"/>
</dbReference>
<dbReference type="SMART" id="SM00369">
    <property type="entry name" value="LRR_TYP"/>
    <property type="match status" value="15"/>
</dbReference>
<dbReference type="PROSITE" id="PS51450">
    <property type="entry name" value="LRR"/>
    <property type="match status" value="8"/>
</dbReference>
<dbReference type="GO" id="GO:0005737">
    <property type="term" value="C:cytoplasm"/>
    <property type="evidence" value="ECO:0007669"/>
    <property type="project" value="TreeGrafter"/>
</dbReference>
<evidence type="ECO:0000259" key="4">
    <source>
        <dbReference type="Pfam" id="PF23598"/>
    </source>
</evidence>
<dbReference type="InterPro" id="IPR050216">
    <property type="entry name" value="LRR_domain-containing"/>
</dbReference>
<organism evidence="5 6">
    <name type="scientific">Lucilia cuprina</name>
    <name type="common">Green bottle fly</name>
    <name type="synonym">Australian sheep blowfly</name>
    <dbReference type="NCBI Taxonomy" id="7375"/>
    <lineage>
        <taxon>Eukaryota</taxon>
        <taxon>Metazoa</taxon>
        <taxon>Ecdysozoa</taxon>
        <taxon>Arthropoda</taxon>
        <taxon>Hexapoda</taxon>
        <taxon>Insecta</taxon>
        <taxon>Pterygota</taxon>
        <taxon>Neoptera</taxon>
        <taxon>Endopterygota</taxon>
        <taxon>Diptera</taxon>
        <taxon>Brachycera</taxon>
        <taxon>Muscomorpha</taxon>
        <taxon>Oestroidea</taxon>
        <taxon>Calliphoridae</taxon>
        <taxon>Luciliinae</taxon>
        <taxon>Lucilia</taxon>
    </lineage>
</organism>
<dbReference type="FunFam" id="3.80.10.10:FF:000193">
    <property type="entry name" value="Leucine-rich repeat-containing protein 40"/>
    <property type="match status" value="1"/>
</dbReference>
<keyword evidence="6" id="KW-1185">Reference proteome</keyword>
<feature type="region of interest" description="Disordered" evidence="3">
    <location>
        <begin position="1"/>
        <end position="59"/>
    </location>
</feature>
<dbReference type="InterPro" id="IPR055414">
    <property type="entry name" value="LRR_R13L4/SHOC2-like"/>
</dbReference>
<evidence type="ECO:0000313" key="5">
    <source>
        <dbReference type="EMBL" id="KNC21417.1"/>
    </source>
</evidence>
<proteinExistence type="predicted"/>
<dbReference type="FunFam" id="3.80.10.10:FF:000116">
    <property type="entry name" value="Leucine-rich repeat-containing protein 40"/>
    <property type="match status" value="1"/>
</dbReference>
<feature type="domain" description="Disease resistance R13L4/SHOC-2-like LRR" evidence="4">
    <location>
        <begin position="186"/>
        <end position="265"/>
    </location>
</feature>
<dbReference type="AlphaFoldDB" id="A0A0L0BN41"/>
<dbReference type="EMBL" id="JRES01001623">
    <property type="protein sequence ID" value="KNC21417.1"/>
    <property type="molecule type" value="Genomic_DNA"/>
</dbReference>
<dbReference type="InterPro" id="IPR003591">
    <property type="entry name" value="Leu-rich_rpt_typical-subtyp"/>
</dbReference>
<dbReference type="SUPFAM" id="SSF52058">
    <property type="entry name" value="L domain-like"/>
    <property type="match status" value="2"/>
</dbReference>
<dbReference type="InterPro" id="IPR001611">
    <property type="entry name" value="Leu-rich_rpt"/>
</dbReference>
<evidence type="ECO:0000256" key="2">
    <source>
        <dbReference type="ARBA" id="ARBA00022737"/>
    </source>
</evidence>
<evidence type="ECO:0000256" key="3">
    <source>
        <dbReference type="SAM" id="MobiDB-lite"/>
    </source>
</evidence>
<protein>
    <recommendedName>
        <fullName evidence="4">Disease resistance R13L4/SHOC-2-like LRR domain-containing protein</fullName>
    </recommendedName>
</protein>
<dbReference type="PANTHER" id="PTHR48051">
    <property type="match status" value="1"/>
</dbReference>
<dbReference type="InterPro" id="IPR032675">
    <property type="entry name" value="LRR_dom_sf"/>
</dbReference>
<reference evidence="5 6" key="1">
    <citation type="journal article" date="2015" name="Nat. Commun.">
        <title>Lucilia cuprina genome unlocks parasitic fly biology to underpin future interventions.</title>
        <authorList>
            <person name="Anstead C.A."/>
            <person name="Korhonen P.K."/>
            <person name="Young N.D."/>
            <person name="Hall R.S."/>
            <person name="Jex A.R."/>
            <person name="Murali S.C."/>
            <person name="Hughes D.S."/>
            <person name="Lee S.F."/>
            <person name="Perry T."/>
            <person name="Stroehlein A.J."/>
            <person name="Ansell B.R."/>
            <person name="Breugelmans B."/>
            <person name="Hofmann A."/>
            <person name="Qu J."/>
            <person name="Dugan S."/>
            <person name="Lee S.L."/>
            <person name="Chao H."/>
            <person name="Dinh H."/>
            <person name="Han Y."/>
            <person name="Doddapaneni H.V."/>
            <person name="Worley K.C."/>
            <person name="Muzny D.M."/>
            <person name="Ioannidis P."/>
            <person name="Waterhouse R.M."/>
            <person name="Zdobnov E.M."/>
            <person name="James P.J."/>
            <person name="Bagnall N.H."/>
            <person name="Kotze A.C."/>
            <person name="Gibbs R.A."/>
            <person name="Richards S."/>
            <person name="Batterham P."/>
            <person name="Gasser R.B."/>
        </authorList>
    </citation>
    <scope>NUCLEOTIDE SEQUENCE [LARGE SCALE GENOMIC DNA]</scope>
    <source>
        <strain evidence="5 6">LS</strain>
        <tissue evidence="5">Full body</tissue>
    </source>
</reference>
<dbReference type="PANTHER" id="PTHR48051:SF1">
    <property type="entry name" value="RAS SUPPRESSOR PROTEIN 1"/>
    <property type="match status" value="1"/>
</dbReference>
<dbReference type="OrthoDB" id="660555at2759"/>
<sequence>MQRNSRISPSARAQEENNKKNPPTTTARVMRPPARHSQRPTLRNLNPVFHKREKSEDNNELSDKLLKLARKTGNLNLSGRGLATVPDKVYTINSGDDDKEVTLESLVANEEDAWWNKVPLNNLDLSSNQLTQLSPKIANLCSLTTLTLYDNGLTSLPKEIGKLEKLLRLNLSRNNLKELPAEFFTLPDLRYLNLSYNKFSELHPDISDFHMLEVLDVSNNELTELPGGIGFLVRLTTLLLAYNHIKELPNDLVNMRSLQKLDLMHNDLIALPEDMGSLRKLQCLYVQHNDIKELPDFDGCDLQELHVSNNFIEKIPKNLCSKLPHLKIFDLRDNKITQLPDEIALLQSLIRLDISNNSISNLPYSLSSLAHLVSLQVEGNPIKSIRRDILQCGTVRILKTLKDRAGGLEAAAAAANAEANTMGSDGLNSPRRPPCLGEENSIFPDRYKLRKTHCLTVTMQNLTEAPDELFATACEENVNIVDFSRNRFTTLPEGLLQMKTCCSELVFANNVISTVPSFISQFTRLSLVNLSCNNLTNLPEEFSVLNTLRELNISNNKFEMLPNCVYELQGLEILLACDNRIKVIDASSSGLGALKRLATLDLRNNNIEHVPPILGNLKNITTLEIIGNPFKLPRHQTLQKGTDAIMTYLRDRIPV</sequence>
<dbReference type="Pfam" id="PF00560">
    <property type="entry name" value="LRR_1"/>
    <property type="match status" value="2"/>
</dbReference>
<name>A0A0L0BN41_LUCCU</name>
<dbReference type="Pfam" id="PF23598">
    <property type="entry name" value="LRR_14"/>
    <property type="match status" value="2"/>
</dbReference>
<keyword evidence="1" id="KW-0433">Leucine-rich repeat</keyword>
<keyword evidence="2" id="KW-0677">Repeat</keyword>
<dbReference type="Proteomes" id="UP000037069">
    <property type="component" value="Unassembled WGS sequence"/>
</dbReference>
<dbReference type="Gene3D" id="3.80.10.10">
    <property type="entry name" value="Ribonuclease Inhibitor"/>
    <property type="match status" value="4"/>
</dbReference>
<dbReference type="SMART" id="SM00364">
    <property type="entry name" value="LRR_BAC"/>
    <property type="match status" value="11"/>
</dbReference>
<dbReference type="STRING" id="7375.A0A0L0BN41"/>
<evidence type="ECO:0000313" key="6">
    <source>
        <dbReference type="Proteomes" id="UP000037069"/>
    </source>
</evidence>
<feature type="domain" description="Disease resistance R13L4/SHOC-2-like LRR" evidence="4">
    <location>
        <begin position="319"/>
        <end position="379"/>
    </location>
</feature>